<dbReference type="EMBL" id="OU898276">
    <property type="protein sequence ID" value="CAG9826112.1"/>
    <property type="molecule type" value="Genomic_DNA"/>
</dbReference>
<accession>A0A9N9SNB4</accession>
<evidence type="ECO:0000313" key="3">
    <source>
        <dbReference type="EMBL" id="CAG9826112.1"/>
    </source>
</evidence>
<dbReference type="Proteomes" id="UP001153709">
    <property type="component" value="Chromosome 1"/>
</dbReference>
<keyword evidence="4" id="KW-1185">Reference proteome</keyword>
<organism evidence="3 4">
    <name type="scientific">Diabrotica balteata</name>
    <name type="common">Banded cucumber beetle</name>
    <dbReference type="NCBI Taxonomy" id="107213"/>
    <lineage>
        <taxon>Eukaryota</taxon>
        <taxon>Metazoa</taxon>
        <taxon>Ecdysozoa</taxon>
        <taxon>Arthropoda</taxon>
        <taxon>Hexapoda</taxon>
        <taxon>Insecta</taxon>
        <taxon>Pterygota</taxon>
        <taxon>Neoptera</taxon>
        <taxon>Endopterygota</taxon>
        <taxon>Coleoptera</taxon>
        <taxon>Polyphaga</taxon>
        <taxon>Cucujiformia</taxon>
        <taxon>Chrysomeloidea</taxon>
        <taxon>Chrysomelidae</taxon>
        <taxon>Galerucinae</taxon>
        <taxon>Diabroticina</taxon>
        <taxon>Diabroticites</taxon>
        <taxon>Diabrotica</taxon>
    </lineage>
</organism>
<dbReference type="GO" id="GO:0003676">
    <property type="term" value="F:nucleic acid binding"/>
    <property type="evidence" value="ECO:0007669"/>
    <property type="project" value="InterPro"/>
</dbReference>
<evidence type="ECO:0000259" key="2">
    <source>
        <dbReference type="PROSITE" id="PS50158"/>
    </source>
</evidence>
<dbReference type="InterPro" id="IPR001878">
    <property type="entry name" value="Znf_CCHC"/>
</dbReference>
<keyword evidence="1" id="KW-0862">Zinc</keyword>
<dbReference type="SMART" id="SM00343">
    <property type="entry name" value="ZnF_C2HC"/>
    <property type="match status" value="2"/>
</dbReference>
<name>A0A9N9SNB4_DIABA</name>
<dbReference type="AlphaFoldDB" id="A0A9N9SNB4"/>
<evidence type="ECO:0000313" key="4">
    <source>
        <dbReference type="Proteomes" id="UP001153709"/>
    </source>
</evidence>
<protein>
    <recommendedName>
        <fullName evidence="2">CCHC-type domain-containing protein</fullName>
    </recommendedName>
</protein>
<gene>
    <name evidence="3" type="ORF">DIABBA_LOCUS256</name>
</gene>
<reference evidence="3" key="1">
    <citation type="submission" date="2022-01" db="EMBL/GenBank/DDBJ databases">
        <authorList>
            <person name="King R."/>
        </authorList>
    </citation>
    <scope>NUCLEOTIDE SEQUENCE</scope>
</reference>
<dbReference type="Gene3D" id="4.10.60.10">
    <property type="entry name" value="Zinc finger, CCHC-type"/>
    <property type="match status" value="1"/>
</dbReference>
<dbReference type="SUPFAM" id="SSF57756">
    <property type="entry name" value="Retrovirus zinc finger-like domains"/>
    <property type="match status" value="1"/>
</dbReference>
<keyword evidence="1" id="KW-0479">Metal-binding</keyword>
<keyword evidence="1" id="KW-0863">Zinc-finger</keyword>
<dbReference type="OrthoDB" id="6782564at2759"/>
<dbReference type="InterPro" id="IPR036875">
    <property type="entry name" value="Znf_CCHC_sf"/>
</dbReference>
<evidence type="ECO:0000256" key="1">
    <source>
        <dbReference type="PROSITE-ProRule" id="PRU00047"/>
    </source>
</evidence>
<feature type="domain" description="CCHC-type" evidence="2">
    <location>
        <begin position="131"/>
        <end position="146"/>
    </location>
</feature>
<dbReference type="PROSITE" id="PS50158">
    <property type="entry name" value="ZF_CCHC"/>
    <property type="match status" value="1"/>
</dbReference>
<dbReference type="GO" id="GO:0008270">
    <property type="term" value="F:zinc ion binding"/>
    <property type="evidence" value="ECO:0007669"/>
    <property type="project" value="UniProtKB-KW"/>
</dbReference>
<sequence>MKKLLSDNTCVSRAVAKGDIVKRRILVQENPPNTTKEKIQKTTEEATGKERACDIIKIWTETRGEVRGTMSAVIDVLEDAAEKILKMKRIKVDYTSCRVIESRVEIPRCLKCLAFGHKQWHCKGQNRKGYCFRCAKEGHIALECKEETTLP</sequence>
<proteinExistence type="predicted"/>